<protein>
    <submittedName>
        <fullName evidence="1">Uncharacterized protein</fullName>
    </submittedName>
</protein>
<accession>A0A3S0N512</accession>
<evidence type="ECO:0000313" key="2">
    <source>
        <dbReference type="Proteomes" id="UP000276953"/>
    </source>
</evidence>
<evidence type="ECO:0000313" key="1">
    <source>
        <dbReference type="EMBL" id="RTZ46236.1"/>
    </source>
</evidence>
<dbReference type="EMBL" id="RYFC01000003">
    <property type="protein sequence ID" value="RTZ46236.1"/>
    <property type="molecule type" value="Genomic_DNA"/>
</dbReference>
<proteinExistence type="predicted"/>
<dbReference type="Proteomes" id="UP000276953">
    <property type="component" value="Unassembled WGS sequence"/>
</dbReference>
<gene>
    <name evidence="1" type="ORF">EJ377_17570</name>
</gene>
<comment type="caution">
    <text evidence="1">The sequence shown here is derived from an EMBL/GenBank/DDBJ whole genome shotgun (WGS) entry which is preliminary data.</text>
</comment>
<dbReference type="AlphaFoldDB" id="A0A3S0N512"/>
<organism evidence="1 2">
    <name type="scientific">Chryseobacterium arthrosphaerae</name>
    <dbReference type="NCBI Taxonomy" id="651561"/>
    <lineage>
        <taxon>Bacteria</taxon>
        <taxon>Pseudomonadati</taxon>
        <taxon>Bacteroidota</taxon>
        <taxon>Flavobacteriia</taxon>
        <taxon>Flavobacteriales</taxon>
        <taxon>Weeksellaceae</taxon>
        <taxon>Chryseobacterium group</taxon>
        <taxon>Chryseobacterium</taxon>
    </lineage>
</organism>
<reference evidence="1 2" key="1">
    <citation type="submission" date="2018-12" db="EMBL/GenBank/DDBJ databases">
        <title>Draft Genome Sequence of Chryseobacterium arthrosphaerae strain ED882-96 Isolated from the Blood of a Patient with Liver Cirrhosis in Taiwan.</title>
        <authorList>
            <person name="Lin J.-N."/>
            <person name="Lai C.-H."/>
            <person name="Yang C.-H."/>
            <person name="Huang Y.-H."/>
        </authorList>
    </citation>
    <scope>NUCLEOTIDE SEQUENCE [LARGE SCALE GENOMIC DNA]</scope>
    <source>
        <strain evidence="1 2">ED882-96</strain>
    </source>
</reference>
<sequence length="197" mass="21114">MNLNCAGAYFTPSFATVGQAYTGNLTVPYSGGNGGIYPSQTFTVNGLTFNLPWEFCYRRWQCSLYCHRTPATAGTTSVNVTIGGQSCSGANAISLTVNPATGNPGGVLPGTVTLAQNSRYWVASAYDNDYMPYTNHNPATTAVINADGTPDTLVDVQGTVPTTGITVYIRLLLQEVEVPWQHGAVPLPFRQILHRMV</sequence>
<name>A0A3S0N512_9FLAO</name>